<protein>
    <submittedName>
        <fullName evidence="1">Uncharacterized protein</fullName>
    </submittedName>
</protein>
<dbReference type="AlphaFoldDB" id="A0A1B6HY42"/>
<accession>A0A1B6HY42</accession>
<evidence type="ECO:0000313" key="1">
    <source>
        <dbReference type="EMBL" id="JAS79583.1"/>
    </source>
</evidence>
<dbReference type="EMBL" id="GECU01028123">
    <property type="protein sequence ID" value="JAS79583.1"/>
    <property type="molecule type" value="Transcribed_RNA"/>
</dbReference>
<organism evidence="1">
    <name type="scientific">Homalodisca liturata</name>
    <dbReference type="NCBI Taxonomy" id="320908"/>
    <lineage>
        <taxon>Eukaryota</taxon>
        <taxon>Metazoa</taxon>
        <taxon>Ecdysozoa</taxon>
        <taxon>Arthropoda</taxon>
        <taxon>Hexapoda</taxon>
        <taxon>Insecta</taxon>
        <taxon>Pterygota</taxon>
        <taxon>Neoptera</taxon>
        <taxon>Paraneoptera</taxon>
        <taxon>Hemiptera</taxon>
        <taxon>Auchenorrhyncha</taxon>
        <taxon>Membracoidea</taxon>
        <taxon>Cicadellidae</taxon>
        <taxon>Cicadellinae</taxon>
        <taxon>Proconiini</taxon>
        <taxon>Homalodisca</taxon>
    </lineage>
</organism>
<feature type="non-terminal residue" evidence="1">
    <location>
        <position position="1"/>
    </location>
</feature>
<feature type="non-terminal residue" evidence="1">
    <location>
        <position position="107"/>
    </location>
</feature>
<name>A0A1B6HY42_9HEMI</name>
<reference evidence="1" key="1">
    <citation type="submission" date="2015-11" db="EMBL/GenBank/DDBJ databases">
        <title>De novo transcriptome assembly of four potential Pierce s Disease insect vectors from Arizona vineyards.</title>
        <authorList>
            <person name="Tassone E.E."/>
        </authorList>
    </citation>
    <scope>NUCLEOTIDE SEQUENCE</scope>
</reference>
<gene>
    <name evidence="1" type="ORF">g.57168</name>
</gene>
<proteinExistence type="predicted"/>
<sequence length="107" mass="12055">DMIDDEEMLDQFKKFWIEDRLDGMEDVDANLFGKFIDAANYMGMEGEAGARFAANIVRKGLLGSHSVEIFRMLPIKNPKSWEALSWKIFIAFAVETGCRMIVSGAGE</sequence>